<keyword evidence="2" id="KW-1185">Reference proteome</keyword>
<organism evidence="1 2">
    <name type="scientific">Lichtheimia corymbifera JMRC:FSU:9682</name>
    <dbReference type="NCBI Taxonomy" id="1263082"/>
    <lineage>
        <taxon>Eukaryota</taxon>
        <taxon>Fungi</taxon>
        <taxon>Fungi incertae sedis</taxon>
        <taxon>Mucoromycota</taxon>
        <taxon>Mucoromycotina</taxon>
        <taxon>Mucoromycetes</taxon>
        <taxon>Mucorales</taxon>
        <taxon>Lichtheimiaceae</taxon>
        <taxon>Lichtheimia</taxon>
    </lineage>
</organism>
<sequence>MYIQAGRLDWLLEIYMDKNMGGYADGIGHTGQDDGLFIQSNHFIGHLSQAGSYKSEQGSIGLTCCFNRESHSVFGIIYGDGDLLSSG</sequence>
<evidence type="ECO:0000313" key="2">
    <source>
        <dbReference type="Proteomes" id="UP000027586"/>
    </source>
</evidence>
<dbReference type="VEuPathDB" id="FungiDB:LCOR_05731.1"/>
<evidence type="ECO:0000313" key="1">
    <source>
        <dbReference type="EMBL" id="CDH54488.1"/>
    </source>
</evidence>
<comment type="caution">
    <text evidence="1">The sequence shown here is derived from an EMBL/GenBank/DDBJ whole genome shotgun (WGS) entry which is preliminary data.</text>
</comment>
<gene>
    <name evidence="1" type="ORF">LCOR_05731.1</name>
</gene>
<dbReference type="Proteomes" id="UP000027586">
    <property type="component" value="Unassembled WGS sequence"/>
</dbReference>
<dbReference type="EMBL" id="CBTN010000023">
    <property type="protein sequence ID" value="CDH54488.1"/>
    <property type="molecule type" value="Genomic_DNA"/>
</dbReference>
<proteinExistence type="predicted"/>
<name>A0A068RWG0_9FUNG</name>
<accession>A0A068RWG0</accession>
<protein>
    <submittedName>
        <fullName evidence="1">Uncharacterized protein</fullName>
    </submittedName>
</protein>
<dbReference type="AlphaFoldDB" id="A0A068RWG0"/>
<reference evidence="1" key="1">
    <citation type="submission" date="2013-08" db="EMBL/GenBank/DDBJ databases">
        <title>Gene expansion shapes genome architecture in the human pathogen Lichtheimia corymbifera: an evolutionary genomics analysis in the ancient terrestrial Mucorales (Mucoromycotina).</title>
        <authorList>
            <person name="Schwartze V.U."/>
            <person name="Winter S."/>
            <person name="Shelest E."/>
            <person name="Marcet-Houben M."/>
            <person name="Horn F."/>
            <person name="Wehner S."/>
            <person name="Hoffmann K."/>
            <person name="Riege K."/>
            <person name="Sammeth M."/>
            <person name="Nowrousian M."/>
            <person name="Valiante V."/>
            <person name="Linde J."/>
            <person name="Jacobsen I.D."/>
            <person name="Marz M."/>
            <person name="Brakhage A.A."/>
            <person name="Gabaldon T."/>
            <person name="Bocker S."/>
            <person name="Voigt K."/>
        </authorList>
    </citation>
    <scope>NUCLEOTIDE SEQUENCE [LARGE SCALE GENOMIC DNA]</scope>
    <source>
        <strain evidence="1">FSU 9682</strain>
    </source>
</reference>